<accession>A0A392MYX4</accession>
<organism evidence="1 2">
    <name type="scientific">Trifolium medium</name>
    <dbReference type="NCBI Taxonomy" id="97028"/>
    <lineage>
        <taxon>Eukaryota</taxon>
        <taxon>Viridiplantae</taxon>
        <taxon>Streptophyta</taxon>
        <taxon>Embryophyta</taxon>
        <taxon>Tracheophyta</taxon>
        <taxon>Spermatophyta</taxon>
        <taxon>Magnoliopsida</taxon>
        <taxon>eudicotyledons</taxon>
        <taxon>Gunneridae</taxon>
        <taxon>Pentapetalae</taxon>
        <taxon>rosids</taxon>
        <taxon>fabids</taxon>
        <taxon>Fabales</taxon>
        <taxon>Fabaceae</taxon>
        <taxon>Papilionoideae</taxon>
        <taxon>50 kb inversion clade</taxon>
        <taxon>NPAAA clade</taxon>
        <taxon>Hologalegina</taxon>
        <taxon>IRL clade</taxon>
        <taxon>Trifolieae</taxon>
        <taxon>Trifolium</taxon>
    </lineage>
</organism>
<dbReference type="EMBL" id="LXQA010022870">
    <property type="protein sequence ID" value="MCH92523.1"/>
    <property type="molecule type" value="Genomic_DNA"/>
</dbReference>
<protein>
    <submittedName>
        <fullName evidence="1">Uncharacterized protein</fullName>
    </submittedName>
</protein>
<dbReference type="AlphaFoldDB" id="A0A392MYX4"/>
<evidence type="ECO:0000313" key="1">
    <source>
        <dbReference type="EMBL" id="MCH92523.1"/>
    </source>
</evidence>
<keyword evidence="2" id="KW-1185">Reference proteome</keyword>
<sequence length="84" mass="8845">MKPDSEKNFMSELRYFGFGGGRGGAGGNGTETCRGGEYMVIKRLSGGFDSEAASVTASRTDAEPCPVVLTAAVLVELKLRPTQI</sequence>
<comment type="caution">
    <text evidence="1">The sequence shown here is derived from an EMBL/GenBank/DDBJ whole genome shotgun (WGS) entry which is preliminary data.</text>
</comment>
<evidence type="ECO:0000313" key="2">
    <source>
        <dbReference type="Proteomes" id="UP000265520"/>
    </source>
</evidence>
<proteinExistence type="predicted"/>
<dbReference type="Proteomes" id="UP000265520">
    <property type="component" value="Unassembled WGS sequence"/>
</dbReference>
<name>A0A392MYX4_9FABA</name>
<reference evidence="1 2" key="1">
    <citation type="journal article" date="2018" name="Front. Plant Sci.">
        <title>Red Clover (Trifolium pratense) and Zigzag Clover (T. medium) - A Picture of Genomic Similarities and Differences.</title>
        <authorList>
            <person name="Dluhosova J."/>
            <person name="Istvanek J."/>
            <person name="Nedelnik J."/>
            <person name="Repkova J."/>
        </authorList>
    </citation>
    <scope>NUCLEOTIDE SEQUENCE [LARGE SCALE GENOMIC DNA]</scope>
    <source>
        <strain evidence="2">cv. 10/8</strain>
        <tissue evidence="1">Leaf</tissue>
    </source>
</reference>